<dbReference type="PROSITE" id="PS51257">
    <property type="entry name" value="PROKAR_LIPOPROTEIN"/>
    <property type="match status" value="1"/>
</dbReference>
<accession>A0A3M8B242</accession>
<evidence type="ECO:0008006" key="4">
    <source>
        <dbReference type="Google" id="ProtNLM"/>
    </source>
</evidence>
<dbReference type="OrthoDB" id="2475279at2"/>
<proteinExistence type="predicted"/>
<evidence type="ECO:0000313" key="2">
    <source>
        <dbReference type="EMBL" id="RNB57382.1"/>
    </source>
</evidence>
<comment type="caution">
    <text evidence="2">The sequence shown here is derived from an EMBL/GenBank/DDBJ whole genome shotgun (WGS) entry which is preliminary data.</text>
</comment>
<feature type="chain" id="PRO_5018220763" description="Lipoprotein" evidence="1">
    <location>
        <begin position="24"/>
        <end position="181"/>
    </location>
</feature>
<dbReference type="EMBL" id="RHHS01000024">
    <property type="protein sequence ID" value="RNB57382.1"/>
    <property type="molecule type" value="Genomic_DNA"/>
</dbReference>
<reference evidence="2 3" key="1">
    <citation type="submission" date="2018-10" db="EMBL/GenBank/DDBJ databases">
        <title>Phylogenomics of Brevibacillus.</title>
        <authorList>
            <person name="Dunlap C."/>
        </authorList>
    </citation>
    <scope>NUCLEOTIDE SEQUENCE [LARGE SCALE GENOMIC DNA]</scope>
    <source>
        <strain evidence="2 3">DSM 100115</strain>
    </source>
</reference>
<evidence type="ECO:0000256" key="1">
    <source>
        <dbReference type="SAM" id="SignalP"/>
    </source>
</evidence>
<keyword evidence="1" id="KW-0732">Signal</keyword>
<dbReference type="RefSeq" id="WP_122904708.1">
    <property type="nucleotide sequence ID" value="NZ_RHHS01000024.1"/>
</dbReference>
<dbReference type="AlphaFoldDB" id="A0A3M8B242"/>
<dbReference type="Proteomes" id="UP000268829">
    <property type="component" value="Unassembled WGS sequence"/>
</dbReference>
<sequence length="181" mass="21186">MKKMLIFLWLVTLSLLTTSCTTASPEPLHNQYQITLTNVFEHQHSHSLYQFKKITEELSTVQDKEKLAYISGMIDSNLIDNPAFLPAIILTNDETRQIIADEQLQSGVLTLYQYKRDYLKKLQSLIEQNDLTEIQNKRDELKKLSTLMPKINDDRLFSNDKTKIESYKKDLEFVLQQFPKN</sequence>
<evidence type="ECO:0000313" key="3">
    <source>
        <dbReference type="Proteomes" id="UP000268829"/>
    </source>
</evidence>
<gene>
    <name evidence="2" type="ORF">EDM57_10465</name>
</gene>
<keyword evidence="3" id="KW-1185">Reference proteome</keyword>
<protein>
    <recommendedName>
        <fullName evidence="4">Lipoprotein</fullName>
    </recommendedName>
</protein>
<name>A0A3M8B242_9BACL</name>
<feature type="signal peptide" evidence="1">
    <location>
        <begin position="1"/>
        <end position="23"/>
    </location>
</feature>
<organism evidence="2 3">
    <name type="scientific">Brevibacillus gelatini</name>
    <dbReference type="NCBI Taxonomy" id="1655277"/>
    <lineage>
        <taxon>Bacteria</taxon>
        <taxon>Bacillati</taxon>
        <taxon>Bacillota</taxon>
        <taxon>Bacilli</taxon>
        <taxon>Bacillales</taxon>
        <taxon>Paenibacillaceae</taxon>
        <taxon>Brevibacillus</taxon>
    </lineage>
</organism>